<evidence type="ECO:0000313" key="1">
    <source>
        <dbReference type="EMBL" id="MBN8662086.1"/>
    </source>
</evidence>
<reference evidence="1" key="1">
    <citation type="submission" date="2021-02" db="EMBL/GenBank/DDBJ databases">
        <title>Genome-Resolved Metagenomics of a Microbial Community Performing Photosynthetic Biological Nutrient Removal.</title>
        <authorList>
            <person name="Mcdaniel E.A."/>
        </authorList>
    </citation>
    <scope>NUCLEOTIDE SEQUENCE</scope>
    <source>
        <strain evidence="1">UWPOB_OBS1</strain>
    </source>
</reference>
<name>A0A8J7P9Z8_9BACT</name>
<proteinExistence type="predicted"/>
<accession>A0A8J7P9Z8</accession>
<sequence length="228" mass="24183">MEYQLLHEGSNAVLKVCLQPGEHIKAESGAMVAKTGHLVIEGKMWGGAMNALKRSVLGGETFFFQEVSATEGAGEVLLAPSPPGDVKVIHISGGQDYFVKSGCMLAAMDQIEMDTKAQKLTSGLFSGAGLFVLHLKGNGGFAVSAFGAIMEIDIPPGEKYMVDNGHLVAWSGDTSYEIVKAGKNWVSSFTSGEGLGCMFTGPGRVYIQTRNPEAFGAWVRRFVPTTSG</sequence>
<dbReference type="PANTHER" id="PTHR43657">
    <property type="entry name" value="TRYPTOPHAN RNA-BINDING ATTENUATOR PROTEIN-LIKE PROTEIN"/>
    <property type="match status" value="1"/>
</dbReference>
<dbReference type="Gene3D" id="3.60.160.10">
    <property type="entry name" value="Mitochondrial biogenesis AIM24"/>
    <property type="match status" value="1"/>
</dbReference>
<dbReference type="NCBIfam" id="TIGR00266">
    <property type="entry name" value="TIGR00266 family protein"/>
    <property type="match status" value="1"/>
</dbReference>
<dbReference type="PANTHER" id="PTHR43657:SF1">
    <property type="entry name" value="ALTERED INHERITANCE OF MITOCHONDRIA PROTEIN 24, MITOCHONDRIAL"/>
    <property type="match status" value="1"/>
</dbReference>
<organism evidence="1 2">
    <name type="scientific">Candidatus Obscuribacter phosphatis</name>
    <dbReference type="NCBI Taxonomy" id="1906157"/>
    <lineage>
        <taxon>Bacteria</taxon>
        <taxon>Bacillati</taxon>
        <taxon>Candidatus Melainabacteria</taxon>
        <taxon>Candidatus Obscuribacterales</taxon>
        <taxon>Candidatus Obscuribacteraceae</taxon>
        <taxon>Candidatus Obscuribacter</taxon>
    </lineage>
</organism>
<dbReference type="InterPro" id="IPR016031">
    <property type="entry name" value="Trp_RNA-bd_attenuator-like_dom"/>
</dbReference>
<dbReference type="Proteomes" id="UP000664277">
    <property type="component" value="Unassembled WGS sequence"/>
</dbReference>
<dbReference type="Pfam" id="PF01987">
    <property type="entry name" value="AIM24"/>
    <property type="match status" value="1"/>
</dbReference>
<dbReference type="InterPro" id="IPR036983">
    <property type="entry name" value="AIM24_sf"/>
</dbReference>
<dbReference type="SUPFAM" id="SSF51219">
    <property type="entry name" value="TRAP-like"/>
    <property type="match status" value="1"/>
</dbReference>
<gene>
    <name evidence="1" type="ORF">J0M35_17090</name>
</gene>
<dbReference type="AlphaFoldDB" id="A0A8J7P9Z8"/>
<dbReference type="InterPro" id="IPR002838">
    <property type="entry name" value="AIM24"/>
</dbReference>
<comment type="caution">
    <text evidence="1">The sequence shown here is derived from an EMBL/GenBank/DDBJ whole genome shotgun (WGS) entry which is preliminary data.</text>
</comment>
<evidence type="ECO:0000313" key="2">
    <source>
        <dbReference type="Proteomes" id="UP000664277"/>
    </source>
</evidence>
<dbReference type="EMBL" id="JAFLCK010000030">
    <property type="protein sequence ID" value="MBN8662086.1"/>
    <property type="molecule type" value="Genomic_DNA"/>
</dbReference>
<protein>
    <submittedName>
        <fullName evidence="1">TIGR00266 family protein</fullName>
    </submittedName>
</protein>